<evidence type="ECO:0000313" key="3">
    <source>
        <dbReference type="Proteomes" id="UP000199687"/>
    </source>
</evidence>
<dbReference type="Proteomes" id="UP000199687">
    <property type="component" value="Unassembled WGS sequence"/>
</dbReference>
<protein>
    <submittedName>
        <fullName evidence="2">Para-aminobenzoate synthetase / 4-amino-4-deoxychorismate lyase</fullName>
    </submittedName>
</protein>
<name>A0A1H9S2U3_9BACI</name>
<dbReference type="Pfam" id="PF01063">
    <property type="entry name" value="Aminotran_4"/>
    <property type="match status" value="1"/>
</dbReference>
<evidence type="ECO:0000313" key="2">
    <source>
        <dbReference type="EMBL" id="SER79386.1"/>
    </source>
</evidence>
<organism evidence="2 3">
    <name type="scientific">Gracilibacillus ureilyticus</name>
    <dbReference type="NCBI Taxonomy" id="531814"/>
    <lineage>
        <taxon>Bacteria</taxon>
        <taxon>Bacillati</taxon>
        <taxon>Bacillota</taxon>
        <taxon>Bacilli</taxon>
        <taxon>Bacillales</taxon>
        <taxon>Bacillaceae</taxon>
        <taxon>Gracilibacillus</taxon>
    </lineage>
</organism>
<dbReference type="InterPro" id="IPR001544">
    <property type="entry name" value="Aminotrans_IV"/>
</dbReference>
<dbReference type="Gene3D" id="3.60.120.10">
    <property type="entry name" value="Anthranilate synthase"/>
    <property type="match status" value="1"/>
</dbReference>
<dbReference type="PANTHER" id="PTHR11236">
    <property type="entry name" value="AMINOBENZOATE/ANTHRANILATE SYNTHASE"/>
    <property type="match status" value="1"/>
</dbReference>
<feature type="domain" description="Chorismate-utilising enzyme C-terminal" evidence="1">
    <location>
        <begin position="107"/>
        <end position="362"/>
    </location>
</feature>
<gene>
    <name evidence="2" type="ORF">SAMN04487944_11072</name>
</gene>
<proteinExistence type="predicted"/>
<dbReference type="PANTHER" id="PTHR11236:SF50">
    <property type="entry name" value="AMINODEOXYCHORISMATE SYNTHASE COMPONENT 1"/>
    <property type="match status" value="1"/>
</dbReference>
<dbReference type="GO" id="GO:0009396">
    <property type="term" value="P:folic acid-containing compound biosynthetic process"/>
    <property type="evidence" value="ECO:0007669"/>
    <property type="project" value="InterPro"/>
</dbReference>
<dbReference type="InterPro" id="IPR036038">
    <property type="entry name" value="Aminotransferase-like"/>
</dbReference>
<dbReference type="RefSeq" id="WP_245711655.1">
    <property type="nucleotide sequence ID" value="NZ_FOGL01000010.1"/>
</dbReference>
<dbReference type="NCBIfam" id="TIGR00553">
    <property type="entry name" value="pabB"/>
    <property type="match status" value="1"/>
</dbReference>
<accession>A0A1H9S2U3</accession>
<keyword evidence="2" id="KW-0456">Lyase</keyword>
<dbReference type="SUPFAM" id="SSF56752">
    <property type="entry name" value="D-aminoacid aminotransferase-like PLP-dependent enzymes"/>
    <property type="match status" value="1"/>
</dbReference>
<reference evidence="2 3" key="1">
    <citation type="submission" date="2016-10" db="EMBL/GenBank/DDBJ databases">
        <authorList>
            <person name="de Groot N.N."/>
        </authorList>
    </citation>
    <scope>NUCLEOTIDE SEQUENCE [LARGE SCALE GENOMIC DNA]</scope>
    <source>
        <strain evidence="2 3">CGMCC 1.7727</strain>
    </source>
</reference>
<sequence length="583" mass="67080">MNTYLQYDFKGMEKVFTQPIEIIKANKIENVPEAFKKVERALSKGYYVAGYVSYEAAPAFDTSYYVSDNSVLPLIWFGVFEEDQPGNKKLDNNSSYTLSEWKNTISRDRYDQMIEKIKSLIGQGITYQVNYTTRLKAHFSGDSHSFYQQLLRNQSASYCAYLNIEDYQILSISPELFFHVDNGKIKTKPMKGTIKRGKTLEEDSELKKQLQSSKKDQAENVMIVDLLRNDLGRIAKPGSITVKSLFEIEQYPTVHQMTSTIEAVLEEDKTVWDWFEALFPCGSITGAPKVETMKQIAEIETTPREVYCGAIGWIGPDRQAVFSVPIRTVWINNETGVAAYGTGSGVTWHSNKEDEYAEWKQKAAFLSDNRPTFSLLESILLENGTYPLLDYHLKRLHDSAIYFSYKWNKKELIHHLSELANKYPHGKYKVRLLLDQHGSISVTADHINELSEPIHSLIALKPISSDNVFLYHKTTNRSIYKNYDQYLPEGYMTTLLWNENGFLTEFTIGNVVFEKNGMYYTPPVSDGLLNGTMRAKLIDKKIIKEKQIPVQNIDEYDQIWFINSVRGWLKVELLETNNSSTFR</sequence>
<dbReference type="InterPro" id="IPR015890">
    <property type="entry name" value="Chorismate_C"/>
</dbReference>
<dbReference type="STRING" id="531814.SAMN04487944_11072"/>
<dbReference type="PRINTS" id="PR00095">
    <property type="entry name" value="ANTSNTHASEI"/>
</dbReference>
<dbReference type="GO" id="GO:0016829">
    <property type="term" value="F:lyase activity"/>
    <property type="evidence" value="ECO:0007669"/>
    <property type="project" value="UniProtKB-KW"/>
</dbReference>
<dbReference type="EMBL" id="FOGL01000010">
    <property type="protein sequence ID" value="SER79386.1"/>
    <property type="molecule type" value="Genomic_DNA"/>
</dbReference>
<dbReference type="GO" id="GO:0046820">
    <property type="term" value="F:4-amino-4-deoxychorismate synthase activity"/>
    <property type="evidence" value="ECO:0007669"/>
    <property type="project" value="TreeGrafter"/>
</dbReference>
<dbReference type="InterPro" id="IPR005801">
    <property type="entry name" value="ADC_synthase"/>
</dbReference>
<dbReference type="Gene3D" id="3.30.470.10">
    <property type="match status" value="1"/>
</dbReference>
<dbReference type="SUPFAM" id="SSF56322">
    <property type="entry name" value="ADC synthase"/>
    <property type="match status" value="1"/>
</dbReference>
<keyword evidence="3" id="KW-1185">Reference proteome</keyword>
<dbReference type="Pfam" id="PF00425">
    <property type="entry name" value="Chorismate_bind"/>
    <property type="match status" value="1"/>
</dbReference>
<evidence type="ECO:0000259" key="1">
    <source>
        <dbReference type="Pfam" id="PF00425"/>
    </source>
</evidence>
<dbReference type="InterPro" id="IPR019999">
    <property type="entry name" value="Anth_synth_I-like"/>
</dbReference>
<dbReference type="InterPro" id="IPR043131">
    <property type="entry name" value="BCAT-like_N"/>
</dbReference>
<dbReference type="InterPro" id="IPR005802">
    <property type="entry name" value="ADC_synth_comp_1"/>
</dbReference>
<dbReference type="Gene3D" id="3.20.10.10">
    <property type="entry name" value="D-amino Acid Aminotransferase, subunit A, domain 2"/>
    <property type="match status" value="1"/>
</dbReference>
<dbReference type="GO" id="GO:0000162">
    <property type="term" value="P:L-tryptophan biosynthetic process"/>
    <property type="evidence" value="ECO:0007669"/>
    <property type="project" value="TreeGrafter"/>
</dbReference>
<dbReference type="AlphaFoldDB" id="A0A1H9S2U3"/>
<dbReference type="InterPro" id="IPR043132">
    <property type="entry name" value="BCAT-like_C"/>
</dbReference>